<dbReference type="GO" id="GO:0003677">
    <property type="term" value="F:DNA binding"/>
    <property type="evidence" value="ECO:0007669"/>
    <property type="project" value="InterPro"/>
</dbReference>
<dbReference type="Pfam" id="PF04471">
    <property type="entry name" value="Mrr_cat"/>
    <property type="match status" value="1"/>
</dbReference>
<keyword evidence="2" id="KW-0378">Hydrolase</keyword>
<dbReference type="GO" id="GO:0015666">
    <property type="term" value="F:restriction endodeoxyribonuclease activity"/>
    <property type="evidence" value="ECO:0007669"/>
    <property type="project" value="TreeGrafter"/>
</dbReference>
<evidence type="ECO:0000259" key="1">
    <source>
        <dbReference type="Pfam" id="PF04471"/>
    </source>
</evidence>
<feature type="domain" description="Restriction endonuclease type IV Mrr" evidence="1">
    <location>
        <begin position="9"/>
        <end position="122"/>
    </location>
</feature>
<dbReference type="InterPro" id="IPR011335">
    <property type="entry name" value="Restrct_endonuc-II-like"/>
</dbReference>
<evidence type="ECO:0000313" key="3">
    <source>
        <dbReference type="Proteomes" id="UP000554766"/>
    </source>
</evidence>
<dbReference type="InterPro" id="IPR052906">
    <property type="entry name" value="Type_IV_Methyl-Rstrct_Enzyme"/>
</dbReference>
<dbReference type="InterPro" id="IPR011856">
    <property type="entry name" value="tRNA_endonuc-like_dom_sf"/>
</dbReference>
<dbReference type="EMBL" id="JAAVJF010000002">
    <property type="protein sequence ID" value="NYR15462.1"/>
    <property type="molecule type" value="Genomic_DNA"/>
</dbReference>
<dbReference type="Gene3D" id="3.40.1350.10">
    <property type="match status" value="1"/>
</dbReference>
<dbReference type="GO" id="GO:0009307">
    <property type="term" value="P:DNA restriction-modification system"/>
    <property type="evidence" value="ECO:0007669"/>
    <property type="project" value="InterPro"/>
</dbReference>
<keyword evidence="3" id="KW-1185">Reference proteome</keyword>
<dbReference type="PANTHER" id="PTHR30015">
    <property type="entry name" value="MRR RESTRICTION SYSTEM PROTEIN"/>
    <property type="match status" value="1"/>
</dbReference>
<keyword evidence="2" id="KW-0540">Nuclease</keyword>
<dbReference type="InterPro" id="IPR007560">
    <property type="entry name" value="Restrct_endonuc_IV_Mrr"/>
</dbReference>
<dbReference type="Proteomes" id="UP000554766">
    <property type="component" value="Unassembled WGS sequence"/>
</dbReference>
<name>A0A7L4P9Q9_9CREN</name>
<keyword evidence="2" id="KW-0255">Endonuclease</keyword>
<dbReference type="SUPFAM" id="SSF52980">
    <property type="entry name" value="Restriction endonuclease-like"/>
    <property type="match status" value="1"/>
</dbReference>
<evidence type="ECO:0000313" key="2">
    <source>
        <dbReference type="EMBL" id="NYR15462.1"/>
    </source>
</evidence>
<gene>
    <name evidence="2" type="ORF">HC235_05785</name>
</gene>
<dbReference type="RefSeq" id="WP_179790490.1">
    <property type="nucleotide sequence ID" value="NZ_JAAVJF010000002.1"/>
</dbReference>
<organism evidence="2 3">
    <name type="scientific">Pyrobaculum arsenaticum</name>
    <dbReference type="NCBI Taxonomy" id="121277"/>
    <lineage>
        <taxon>Archaea</taxon>
        <taxon>Thermoproteota</taxon>
        <taxon>Thermoprotei</taxon>
        <taxon>Thermoproteales</taxon>
        <taxon>Thermoproteaceae</taxon>
        <taxon>Pyrobaculum</taxon>
    </lineage>
</organism>
<comment type="caution">
    <text evidence="2">The sequence shown here is derived from an EMBL/GenBank/DDBJ whole genome shotgun (WGS) entry which is preliminary data.</text>
</comment>
<proteinExistence type="predicted"/>
<protein>
    <submittedName>
        <fullName evidence="2">Restriction endonuclease</fullName>
    </submittedName>
</protein>
<accession>A0A7L4P9Q9</accession>
<sequence>MGVLDILTSLSSEEFEKYVADYVLPVLGLRVHNVVGGPYDRGCDIIAEDTRFGSRVCVQVKRYSPERKVTEKDVRNVLFGMEQHRCDRGLIVTTSDLNGPALSLARQYRIDYINGARLARMVEEQLIPLVMPKAVVAAVHQEEGSHEAVEREVRDDGVFIPLGVTNAVEVARAYLKSKGALHPQLGGVSALLKRLYVFKAKASYKLGRRRSEEAVISVDAEGEVYEGVPPLINTVNFYVEYETSREDYYSAREIAIRYITSRIVPEGAQDIKIQLKNHALAWVAALYAIRFKVGLVDVVVHVDKKGRVVKMERGRLTDDLVRGAYGGEVVRGDGYKVRLDQGNLVEELKLNEFGEVVARARAVKESYAVEVASKFFGIAGEDVRYKREGGAVKVDIFLNGHHHLAKVDENGEVVDYVVVPDAEIYEGFEKGYNIRMRALIVKTVEDGEEVVRVVTSEGVVDEKRAKRSLLRKIGSSLAGLVKKSEEYSIDRADPLNLI</sequence>
<dbReference type="PANTHER" id="PTHR30015:SF7">
    <property type="entry name" value="TYPE IV METHYL-DIRECTED RESTRICTION ENZYME ECOKMRR"/>
    <property type="match status" value="1"/>
</dbReference>
<reference evidence="2 3" key="1">
    <citation type="journal article" date="2020" name="Nat. Commun.">
        <title>The structures of two archaeal type IV pili illuminate evolutionary relationships.</title>
        <authorList>
            <person name="Wang F."/>
            <person name="Baquero D.P."/>
            <person name="Su Z."/>
            <person name="Beltran L.C."/>
            <person name="Prangishvili D."/>
            <person name="Krupovic M."/>
            <person name="Egelman E.H."/>
        </authorList>
    </citation>
    <scope>NUCLEOTIDE SEQUENCE [LARGE SCALE GENOMIC DNA]</scope>
    <source>
        <strain evidence="2 3">2GA</strain>
    </source>
</reference>
<dbReference type="AlphaFoldDB" id="A0A7L4P9Q9"/>